<gene>
    <name evidence="1" type="ORF">BUFA31_15140</name>
</gene>
<accession>A0ABQ1E063</accession>
<keyword evidence="2" id="KW-1185">Reference proteome</keyword>
<organism evidence="1 2">
    <name type="scientific">Butyricicoccus faecihominis</name>
    <dbReference type="NCBI Taxonomy" id="1712515"/>
    <lineage>
        <taxon>Bacteria</taxon>
        <taxon>Bacillati</taxon>
        <taxon>Bacillota</taxon>
        <taxon>Clostridia</taxon>
        <taxon>Eubacteriales</taxon>
        <taxon>Butyricicoccaceae</taxon>
        <taxon>Butyricicoccus</taxon>
    </lineage>
</organism>
<protein>
    <submittedName>
        <fullName evidence="1">Uncharacterized protein</fullName>
    </submittedName>
</protein>
<dbReference type="Proteomes" id="UP000620147">
    <property type="component" value="Unassembled WGS sequence"/>
</dbReference>
<comment type="caution">
    <text evidence="1">The sequence shown here is derived from an EMBL/GenBank/DDBJ whole genome shotgun (WGS) entry which is preliminary data.</text>
</comment>
<dbReference type="EMBL" id="BLYJ01000017">
    <property type="protein sequence ID" value="GFO88350.1"/>
    <property type="molecule type" value="Genomic_DNA"/>
</dbReference>
<proteinExistence type="predicted"/>
<dbReference type="RefSeq" id="WP_188885728.1">
    <property type="nucleotide sequence ID" value="NZ_BLYJ01000017.1"/>
</dbReference>
<sequence length="130" mass="14327">MRHEMSLRGGIFNGAVNLFDDKLQDVLFTLVRQGLCEGEVTLKVSIDLARKEIIDEDGMPHDVDQPYFAYSCTSSITQKDKVSGTVAEQLKLRKVDGQLELRDLDENTLFDIVEGGVQDGAQPGRDGTPG</sequence>
<evidence type="ECO:0000313" key="1">
    <source>
        <dbReference type="EMBL" id="GFO88350.1"/>
    </source>
</evidence>
<evidence type="ECO:0000313" key="2">
    <source>
        <dbReference type="Proteomes" id="UP000620147"/>
    </source>
</evidence>
<reference evidence="1 2" key="1">
    <citation type="submission" date="2020-06" db="EMBL/GenBank/DDBJ databases">
        <title>Characterization of fructooligosaccharide metabolism and fructooligosaccharide-degrading enzymes in human commensal butyrate producers.</title>
        <authorList>
            <person name="Tanno H."/>
            <person name="Fujii T."/>
            <person name="Hirano K."/>
            <person name="Maeno S."/>
            <person name="Tonozuka T."/>
            <person name="Sakamoto M."/>
            <person name="Ohkuma M."/>
            <person name="Tochio T."/>
            <person name="Endo A."/>
        </authorList>
    </citation>
    <scope>NUCLEOTIDE SEQUENCE [LARGE SCALE GENOMIC DNA]</scope>
    <source>
        <strain evidence="1 2">JCM 31056</strain>
    </source>
</reference>
<name>A0ABQ1E063_9FIRM</name>